<dbReference type="Proteomes" id="UP001190926">
    <property type="component" value="Unassembled WGS sequence"/>
</dbReference>
<gene>
    <name evidence="2" type="ORF">C2S53_010756</name>
</gene>
<evidence type="ECO:0000313" key="2">
    <source>
        <dbReference type="EMBL" id="KAH6829799.1"/>
    </source>
</evidence>
<comment type="caution">
    <text evidence="2">The sequence shown here is derived from an EMBL/GenBank/DDBJ whole genome shotgun (WGS) entry which is preliminary data.</text>
</comment>
<sequence length="184" mass="20519">MVPHLKNQTLRALLHHGRLRRRRFHGPLLRPAQPPPPRRRRHHPLNPPPQPRAFRHRPSHLRLRILRGLDGDRPPHPTAGEARADERSRRRRVRGGAAGLPRPLRRPHGGGGAVPPAAAGRDLHDAGGDGGDEREELLDCLREVDELGVSRGLVGEHRVHAVDSELDFQGLFHALGKGFLRGEV</sequence>
<organism evidence="2 3">
    <name type="scientific">Perilla frutescens var. hirtella</name>
    <name type="common">Perilla citriodora</name>
    <name type="synonym">Perilla setoyensis</name>
    <dbReference type="NCBI Taxonomy" id="608512"/>
    <lineage>
        <taxon>Eukaryota</taxon>
        <taxon>Viridiplantae</taxon>
        <taxon>Streptophyta</taxon>
        <taxon>Embryophyta</taxon>
        <taxon>Tracheophyta</taxon>
        <taxon>Spermatophyta</taxon>
        <taxon>Magnoliopsida</taxon>
        <taxon>eudicotyledons</taxon>
        <taxon>Gunneridae</taxon>
        <taxon>Pentapetalae</taxon>
        <taxon>asterids</taxon>
        <taxon>lamiids</taxon>
        <taxon>Lamiales</taxon>
        <taxon>Lamiaceae</taxon>
        <taxon>Nepetoideae</taxon>
        <taxon>Elsholtzieae</taxon>
        <taxon>Perilla</taxon>
    </lineage>
</organism>
<name>A0AAD4J9S8_PERFH</name>
<evidence type="ECO:0000313" key="3">
    <source>
        <dbReference type="Proteomes" id="UP001190926"/>
    </source>
</evidence>
<accession>A0AAD4J9S8</accession>
<feature type="compositionally biased region" description="Basic residues" evidence="1">
    <location>
        <begin position="53"/>
        <end position="65"/>
    </location>
</feature>
<dbReference type="AlphaFoldDB" id="A0AAD4J9S8"/>
<protein>
    <submittedName>
        <fullName evidence="2">Uncharacterized protein</fullName>
    </submittedName>
</protein>
<dbReference type="EMBL" id="SDAM02000104">
    <property type="protein sequence ID" value="KAH6829799.1"/>
    <property type="molecule type" value="Genomic_DNA"/>
</dbReference>
<feature type="region of interest" description="Disordered" evidence="1">
    <location>
        <begin position="17"/>
        <end position="132"/>
    </location>
</feature>
<keyword evidence="3" id="KW-1185">Reference proteome</keyword>
<evidence type="ECO:0000256" key="1">
    <source>
        <dbReference type="SAM" id="MobiDB-lite"/>
    </source>
</evidence>
<proteinExistence type="predicted"/>
<reference evidence="2 3" key="1">
    <citation type="journal article" date="2021" name="Nat. Commun.">
        <title>Incipient diploidization of the medicinal plant Perilla within 10,000 years.</title>
        <authorList>
            <person name="Zhang Y."/>
            <person name="Shen Q."/>
            <person name="Leng L."/>
            <person name="Zhang D."/>
            <person name="Chen S."/>
            <person name="Shi Y."/>
            <person name="Ning Z."/>
            <person name="Chen S."/>
        </authorList>
    </citation>
    <scope>NUCLEOTIDE SEQUENCE [LARGE SCALE GENOMIC DNA]</scope>
    <source>
        <strain evidence="3">cv. PC099</strain>
    </source>
</reference>